<feature type="transmembrane region" description="Helical" evidence="7">
    <location>
        <begin position="344"/>
        <end position="362"/>
    </location>
</feature>
<keyword evidence="10" id="KW-1185">Reference proteome</keyword>
<evidence type="ECO:0000256" key="7">
    <source>
        <dbReference type="SAM" id="Phobius"/>
    </source>
</evidence>
<protein>
    <submittedName>
        <fullName evidence="9">Membrane bound O-acyl transferase family-domain-containing protein</fullName>
    </submittedName>
</protein>
<gene>
    <name evidence="9" type="ORF">PGQ11_009275</name>
</gene>
<evidence type="ECO:0000256" key="3">
    <source>
        <dbReference type="ARBA" id="ARBA00022679"/>
    </source>
</evidence>
<dbReference type="InterPro" id="IPR044851">
    <property type="entry name" value="Wax_synthase"/>
</dbReference>
<dbReference type="Pfam" id="PF13813">
    <property type="entry name" value="MBOAT_2"/>
    <property type="match status" value="1"/>
</dbReference>
<dbReference type="GO" id="GO:0016740">
    <property type="term" value="F:transferase activity"/>
    <property type="evidence" value="ECO:0007669"/>
    <property type="project" value="UniProtKB-KW"/>
</dbReference>
<keyword evidence="3 9" id="KW-0808">Transferase</keyword>
<feature type="transmembrane region" description="Helical" evidence="7">
    <location>
        <begin position="184"/>
        <end position="205"/>
    </location>
</feature>
<keyword evidence="6 7" id="KW-0472">Membrane</keyword>
<dbReference type="PANTHER" id="PTHR31595:SF67">
    <property type="entry name" value="WAX SYNTHASE DOMAIN-CONTAINING PROTEIN"/>
    <property type="match status" value="1"/>
</dbReference>
<organism evidence="9 10">
    <name type="scientific">Apiospora arundinis</name>
    <dbReference type="NCBI Taxonomy" id="335852"/>
    <lineage>
        <taxon>Eukaryota</taxon>
        <taxon>Fungi</taxon>
        <taxon>Dikarya</taxon>
        <taxon>Ascomycota</taxon>
        <taxon>Pezizomycotina</taxon>
        <taxon>Sordariomycetes</taxon>
        <taxon>Xylariomycetidae</taxon>
        <taxon>Amphisphaeriales</taxon>
        <taxon>Apiosporaceae</taxon>
        <taxon>Apiospora</taxon>
    </lineage>
</organism>
<comment type="similarity">
    <text evidence="2">Belongs to the wax synthase family.</text>
</comment>
<dbReference type="InterPro" id="IPR032805">
    <property type="entry name" value="Wax_synthase_dom"/>
</dbReference>
<name>A0ABR2II31_9PEZI</name>
<evidence type="ECO:0000256" key="5">
    <source>
        <dbReference type="ARBA" id="ARBA00022989"/>
    </source>
</evidence>
<feature type="transmembrane region" description="Helical" evidence="7">
    <location>
        <begin position="134"/>
        <end position="152"/>
    </location>
</feature>
<evidence type="ECO:0000256" key="6">
    <source>
        <dbReference type="ARBA" id="ARBA00023136"/>
    </source>
</evidence>
<evidence type="ECO:0000259" key="8">
    <source>
        <dbReference type="Pfam" id="PF13813"/>
    </source>
</evidence>
<dbReference type="PANTHER" id="PTHR31595">
    <property type="entry name" value="LONG-CHAIN-ALCOHOL O-FATTY-ACYLTRANSFERASE 3-RELATED"/>
    <property type="match status" value="1"/>
</dbReference>
<evidence type="ECO:0000313" key="9">
    <source>
        <dbReference type="EMBL" id="KAK8863040.1"/>
    </source>
</evidence>
<proteinExistence type="inferred from homology"/>
<feature type="domain" description="Wax synthase" evidence="8">
    <location>
        <begin position="226"/>
        <end position="311"/>
    </location>
</feature>
<dbReference type="EMBL" id="JAPCWZ010000005">
    <property type="protein sequence ID" value="KAK8863040.1"/>
    <property type="molecule type" value="Genomic_DNA"/>
</dbReference>
<comment type="caution">
    <text evidence="9">The sequence shown here is derived from an EMBL/GenBank/DDBJ whole genome shotgun (WGS) entry which is preliminary data.</text>
</comment>
<evidence type="ECO:0000313" key="10">
    <source>
        <dbReference type="Proteomes" id="UP001390339"/>
    </source>
</evidence>
<sequence>MATPAHTCSLSPKTALLQLGFLVAFSATINATSPTRKALRLWSTVLLTCLTYLIQESLHQSCHGSQWRGLGISLAWIQLLSAIDLVTVSSAGPNYGIFPSLSLLWNLRRIGTPWTVTTKDTTQQLPAKPRRADYFSFLLSKVPVTCILYLVFEIAASAPRPPVALIGPSKQALWSFSDLSTADVAFRIVSSVGFYISTAILLSWIHSTVMTIGVALNMWEPGNCFPLFGSVSEAYTIRKFWGTVWHQCLRRLVSGPADLICDSVLRIPRGTLFSRYSRLILAFAISGAVHHASDMAVGVPLQDAGGARFFVMQALIIMVEDFVQYVARNSFVRTPGRDRAFKRIGFFWVVCVMAWATPTWTYPLQRLEVDPAAMLPFRVVPLIRALFA</sequence>
<evidence type="ECO:0000256" key="1">
    <source>
        <dbReference type="ARBA" id="ARBA00004141"/>
    </source>
</evidence>
<accession>A0ABR2II31</accession>
<reference evidence="9 10" key="1">
    <citation type="journal article" date="2024" name="IMA Fungus">
        <title>Apiospora arundinis, a panoply of carbohydrate-active enzymes and secondary metabolites.</title>
        <authorList>
            <person name="Sorensen T."/>
            <person name="Petersen C."/>
            <person name="Muurmann A.T."/>
            <person name="Christiansen J.V."/>
            <person name="Brundto M.L."/>
            <person name="Overgaard C.K."/>
            <person name="Boysen A.T."/>
            <person name="Wollenberg R.D."/>
            <person name="Larsen T.O."/>
            <person name="Sorensen J.L."/>
            <person name="Nielsen K.L."/>
            <person name="Sondergaard T.E."/>
        </authorList>
    </citation>
    <scope>NUCLEOTIDE SEQUENCE [LARGE SCALE GENOMIC DNA]</scope>
    <source>
        <strain evidence="9 10">AAU 773</strain>
    </source>
</reference>
<dbReference type="Proteomes" id="UP001390339">
    <property type="component" value="Unassembled WGS sequence"/>
</dbReference>
<evidence type="ECO:0000256" key="2">
    <source>
        <dbReference type="ARBA" id="ARBA00007282"/>
    </source>
</evidence>
<comment type="subcellular location">
    <subcellularLocation>
        <location evidence="1">Membrane</location>
        <topology evidence="1">Multi-pass membrane protein</topology>
    </subcellularLocation>
</comment>
<keyword evidence="4 7" id="KW-0812">Transmembrane</keyword>
<evidence type="ECO:0000256" key="4">
    <source>
        <dbReference type="ARBA" id="ARBA00022692"/>
    </source>
</evidence>
<keyword evidence="5 7" id="KW-1133">Transmembrane helix</keyword>